<feature type="transmembrane region" description="Helical" evidence="1">
    <location>
        <begin position="35"/>
        <end position="53"/>
    </location>
</feature>
<comment type="caution">
    <text evidence="2">The sequence shown here is derived from an EMBL/GenBank/DDBJ whole genome shotgun (WGS) entry which is preliminary data.</text>
</comment>
<evidence type="ECO:0000313" key="3">
    <source>
        <dbReference type="Proteomes" id="UP000011566"/>
    </source>
</evidence>
<proteinExistence type="predicted"/>
<dbReference type="PATRIC" id="fig|1132509.6.peg.2835"/>
<dbReference type="EMBL" id="AOMB01000033">
    <property type="protein sequence ID" value="EMA37766.1"/>
    <property type="molecule type" value="Genomic_DNA"/>
</dbReference>
<keyword evidence="1" id="KW-1133">Transmembrane helix</keyword>
<reference evidence="2 3" key="1">
    <citation type="journal article" date="2014" name="PLoS Genet.">
        <title>Phylogenetically driven sequencing of extremely halophilic archaea reveals strategies for static and dynamic osmo-response.</title>
        <authorList>
            <person name="Becker E.A."/>
            <person name="Seitzer P.M."/>
            <person name="Tritt A."/>
            <person name="Larsen D."/>
            <person name="Krusor M."/>
            <person name="Yao A.I."/>
            <person name="Wu D."/>
            <person name="Madern D."/>
            <person name="Eisen J.A."/>
            <person name="Darling A.E."/>
            <person name="Facciotti M.T."/>
        </authorList>
    </citation>
    <scope>NUCLEOTIDE SEQUENCE [LARGE SCALE GENOMIC DNA]</scope>
    <source>
        <strain evidence="2 3">100A6</strain>
    </source>
</reference>
<name>M0LWB9_9EURY</name>
<accession>M0LWB9</accession>
<organism evidence="2 3">
    <name type="scientific">Halococcus hamelinensis 100A6</name>
    <dbReference type="NCBI Taxonomy" id="1132509"/>
    <lineage>
        <taxon>Archaea</taxon>
        <taxon>Methanobacteriati</taxon>
        <taxon>Methanobacteriota</taxon>
        <taxon>Stenosarchaea group</taxon>
        <taxon>Halobacteria</taxon>
        <taxon>Halobacteriales</taxon>
        <taxon>Halococcaceae</taxon>
        <taxon>Halococcus</taxon>
    </lineage>
</organism>
<keyword evidence="3" id="KW-1185">Reference proteome</keyword>
<protein>
    <submittedName>
        <fullName evidence="2">Uncharacterized protein</fullName>
    </submittedName>
</protein>
<feature type="transmembrane region" description="Helical" evidence="1">
    <location>
        <begin position="12"/>
        <end position="29"/>
    </location>
</feature>
<evidence type="ECO:0000256" key="1">
    <source>
        <dbReference type="SAM" id="Phobius"/>
    </source>
</evidence>
<keyword evidence="1" id="KW-0472">Membrane</keyword>
<evidence type="ECO:0000313" key="2">
    <source>
        <dbReference type="EMBL" id="EMA37766.1"/>
    </source>
</evidence>
<dbReference type="Proteomes" id="UP000011566">
    <property type="component" value="Unassembled WGS sequence"/>
</dbReference>
<keyword evidence="1" id="KW-0812">Transmembrane</keyword>
<gene>
    <name evidence="2" type="ORF">C447_12360</name>
</gene>
<sequence length="61" mass="6531">MANWTRGARGEGIYMLVWGLLTLAFVPFAGSTVGMALVGIFGLAFCWYGVGMVRTDSRALA</sequence>
<dbReference type="AlphaFoldDB" id="M0LWB9"/>